<evidence type="ECO:0000256" key="1">
    <source>
        <dbReference type="ARBA" id="ARBA00022729"/>
    </source>
</evidence>
<keyword evidence="1" id="KW-0732">Signal</keyword>
<feature type="domain" description="Secretion system C-terminal sorting" evidence="7">
    <location>
        <begin position="227"/>
        <end position="304"/>
    </location>
</feature>
<dbReference type="EMBL" id="DTLI01000129">
    <property type="protein sequence ID" value="HHS52186.1"/>
    <property type="molecule type" value="Genomic_DNA"/>
</dbReference>
<accession>A0A7C6A9P6</accession>
<dbReference type="CDD" id="cd15482">
    <property type="entry name" value="Sialidase_non-viral"/>
    <property type="match status" value="1"/>
</dbReference>
<keyword evidence="5" id="KW-0624">Polysaccharide degradation</keyword>
<dbReference type="InterPro" id="IPR026444">
    <property type="entry name" value="Secre_tail"/>
</dbReference>
<dbReference type="GO" id="GO:0010411">
    <property type="term" value="P:xyloglucan metabolic process"/>
    <property type="evidence" value="ECO:0007669"/>
    <property type="project" value="TreeGrafter"/>
</dbReference>
<evidence type="ECO:0000256" key="5">
    <source>
        <dbReference type="ARBA" id="ARBA00023326"/>
    </source>
</evidence>
<keyword evidence="3" id="KW-0119">Carbohydrate metabolism</keyword>
<protein>
    <submittedName>
        <fullName evidence="8">T9SS type A sorting domain-containing protein</fullName>
    </submittedName>
</protein>
<dbReference type="AlphaFoldDB" id="A0A7C6A9P6"/>
<name>A0A7C6A9P6_UNCW3</name>
<gene>
    <name evidence="8" type="ORF">ENW73_04885</name>
</gene>
<dbReference type="GO" id="GO:0000272">
    <property type="term" value="P:polysaccharide catabolic process"/>
    <property type="evidence" value="ECO:0007669"/>
    <property type="project" value="UniProtKB-KW"/>
</dbReference>
<comment type="similarity">
    <text evidence="6">Belongs to the glycosyl hydrolase 74 family.</text>
</comment>
<proteinExistence type="inferred from homology"/>
<evidence type="ECO:0000313" key="8">
    <source>
        <dbReference type="EMBL" id="HHS52186.1"/>
    </source>
</evidence>
<keyword evidence="2" id="KW-0378">Hydrolase</keyword>
<comment type="caution">
    <text evidence="8">The sequence shown here is derived from an EMBL/GenBank/DDBJ whole genome shotgun (WGS) entry which is preliminary data.</text>
</comment>
<keyword evidence="4" id="KW-0326">Glycosidase</keyword>
<dbReference type="GO" id="GO:0016798">
    <property type="term" value="F:hydrolase activity, acting on glycosyl bonds"/>
    <property type="evidence" value="ECO:0007669"/>
    <property type="project" value="UniProtKB-KW"/>
</dbReference>
<dbReference type="PANTHER" id="PTHR43739">
    <property type="entry name" value="XYLOGLUCANASE (EUROFUNG)"/>
    <property type="match status" value="1"/>
</dbReference>
<dbReference type="PANTHER" id="PTHR43739:SF2">
    <property type="entry name" value="OLIGOXYLOGLUCAN-REDUCING END-SPECIFIC XYLOGLUCANASE-RELATED"/>
    <property type="match status" value="1"/>
</dbReference>
<sequence length="308" mass="33995">MAVSPHNPNYIFCVGNYYFNSAYHLGVSHSRDGGTTWEHDTVDTGGRGWAVAFDPIDPNKVYVGGDTGYSYPTLYISTDLGATWNPSRTGLRGQVYVITPDPFNNQIVYCGTTAGVYKSTNGGTTWDSLPLRRQIRALVIDSTNPNYIYAGTYGYGVYLSTDAGVSWDSFNLGLTNRKILALALRSGEDPILFAGTEGGAVFRTTPPTALTERIRLGRNGQKVNLLISPNPNYGIVKISCNLNEPAQVRLRIFNRTGQKVIDFGNHHLPKGDWSWQLDTKYLPSGVYFYELNVNGTTITRKAVVLKKD</sequence>
<dbReference type="Gene3D" id="2.130.10.10">
    <property type="entry name" value="YVTN repeat-like/Quinoprotein amine dehydrogenase"/>
    <property type="match status" value="2"/>
</dbReference>
<evidence type="ECO:0000256" key="2">
    <source>
        <dbReference type="ARBA" id="ARBA00022801"/>
    </source>
</evidence>
<evidence type="ECO:0000259" key="7">
    <source>
        <dbReference type="Pfam" id="PF18962"/>
    </source>
</evidence>
<evidence type="ECO:0000256" key="3">
    <source>
        <dbReference type="ARBA" id="ARBA00023277"/>
    </source>
</evidence>
<dbReference type="SUPFAM" id="SSF110296">
    <property type="entry name" value="Oligoxyloglucan reducing end-specific cellobiohydrolase"/>
    <property type="match status" value="1"/>
</dbReference>
<dbReference type="Gene3D" id="2.60.40.4070">
    <property type="match status" value="1"/>
</dbReference>
<dbReference type="InterPro" id="IPR052025">
    <property type="entry name" value="Xyloglucanase_GH74"/>
</dbReference>
<evidence type="ECO:0000256" key="4">
    <source>
        <dbReference type="ARBA" id="ARBA00023295"/>
    </source>
</evidence>
<organism evidence="8">
    <name type="scientific">candidate division WOR-3 bacterium</name>
    <dbReference type="NCBI Taxonomy" id="2052148"/>
    <lineage>
        <taxon>Bacteria</taxon>
        <taxon>Bacteria division WOR-3</taxon>
    </lineage>
</organism>
<evidence type="ECO:0000256" key="6">
    <source>
        <dbReference type="ARBA" id="ARBA00037986"/>
    </source>
</evidence>
<reference evidence="8" key="1">
    <citation type="journal article" date="2020" name="mSystems">
        <title>Genome- and Community-Level Interaction Insights into Carbon Utilization and Element Cycling Functions of Hydrothermarchaeota in Hydrothermal Sediment.</title>
        <authorList>
            <person name="Zhou Z."/>
            <person name="Liu Y."/>
            <person name="Xu W."/>
            <person name="Pan J."/>
            <person name="Luo Z.H."/>
            <person name="Li M."/>
        </authorList>
    </citation>
    <scope>NUCLEOTIDE SEQUENCE [LARGE SCALE GENOMIC DNA]</scope>
    <source>
        <strain evidence="8">SpSt-876</strain>
    </source>
</reference>
<dbReference type="Pfam" id="PF18962">
    <property type="entry name" value="Por_Secre_tail"/>
    <property type="match status" value="1"/>
</dbReference>
<dbReference type="InterPro" id="IPR015943">
    <property type="entry name" value="WD40/YVTN_repeat-like_dom_sf"/>
</dbReference>
<dbReference type="NCBIfam" id="TIGR04183">
    <property type="entry name" value="Por_Secre_tail"/>
    <property type="match status" value="1"/>
</dbReference>